<organism evidence="2 3">
    <name type="scientific">Candidatus Thiothrix phosphatis</name>
    <dbReference type="NCBI Taxonomy" id="3112415"/>
    <lineage>
        <taxon>Bacteria</taxon>
        <taxon>Pseudomonadati</taxon>
        <taxon>Pseudomonadota</taxon>
        <taxon>Gammaproteobacteria</taxon>
        <taxon>Thiotrichales</taxon>
        <taxon>Thiotrichaceae</taxon>
        <taxon>Thiothrix</taxon>
    </lineage>
</organism>
<dbReference type="InterPro" id="IPR007577">
    <property type="entry name" value="GlycoTrfase_DXD_sugar-bd_CS"/>
</dbReference>
<dbReference type="Gene3D" id="3.90.550.20">
    <property type="match status" value="1"/>
</dbReference>
<protein>
    <submittedName>
        <fullName evidence="2">Glycosyltransferase</fullName>
    </submittedName>
</protein>
<dbReference type="InterPro" id="IPR039367">
    <property type="entry name" value="Och1-like"/>
</dbReference>
<dbReference type="InterPro" id="IPR029044">
    <property type="entry name" value="Nucleotide-diphossugar_trans"/>
</dbReference>
<feature type="region of interest" description="Disordered" evidence="1">
    <location>
        <begin position="263"/>
        <end position="287"/>
    </location>
</feature>
<dbReference type="EMBL" id="JAYMYJ010000124">
    <property type="protein sequence ID" value="MEB4592135.1"/>
    <property type="molecule type" value="Genomic_DNA"/>
</dbReference>
<dbReference type="Proteomes" id="UP001308005">
    <property type="component" value="Unassembled WGS sequence"/>
</dbReference>
<dbReference type="PANTHER" id="PTHR31834">
    <property type="entry name" value="INITIATION-SPECIFIC ALPHA-1,6-MANNOSYLTRANSFERASE"/>
    <property type="match status" value="1"/>
</dbReference>
<evidence type="ECO:0000256" key="1">
    <source>
        <dbReference type="SAM" id="MobiDB-lite"/>
    </source>
</evidence>
<evidence type="ECO:0000313" key="3">
    <source>
        <dbReference type="Proteomes" id="UP001308005"/>
    </source>
</evidence>
<dbReference type="PANTHER" id="PTHR31834:SF1">
    <property type="entry name" value="INITIATION-SPECIFIC ALPHA-1,6-MANNOSYLTRANSFERASE"/>
    <property type="match status" value="1"/>
</dbReference>
<reference evidence="3" key="1">
    <citation type="submission" date="2023-07" db="EMBL/GenBank/DDBJ databases">
        <title>The carbon used by Thiothrix.</title>
        <authorList>
            <person name="Chen L."/>
        </authorList>
    </citation>
    <scope>NUCLEOTIDE SEQUENCE [LARGE SCALE GENOMIC DNA]</scope>
</reference>
<dbReference type="Pfam" id="PF04488">
    <property type="entry name" value="Gly_transf_sug"/>
    <property type="match status" value="1"/>
</dbReference>
<dbReference type="SUPFAM" id="SSF53448">
    <property type="entry name" value="Nucleotide-diphospho-sugar transferases"/>
    <property type="match status" value="1"/>
</dbReference>
<comment type="caution">
    <text evidence="2">The sequence shown here is derived from an EMBL/GenBank/DDBJ whole genome shotgun (WGS) entry which is preliminary data.</text>
</comment>
<gene>
    <name evidence="2" type="ORF">VSS37_14180</name>
</gene>
<keyword evidence="3" id="KW-1185">Reference proteome</keyword>
<dbReference type="RefSeq" id="WP_324696255.1">
    <property type="nucleotide sequence ID" value="NZ_JAYMYJ010000124.1"/>
</dbReference>
<reference evidence="2 3" key="2">
    <citation type="submission" date="2024-01" db="EMBL/GenBank/DDBJ databases">
        <authorList>
            <person name="Xie X."/>
        </authorList>
    </citation>
    <scope>NUCLEOTIDE SEQUENCE [LARGE SCALE GENOMIC DNA]</scope>
    <source>
        <strain evidence="2">SCUT-1</strain>
    </source>
</reference>
<proteinExistence type="predicted"/>
<name>A0ABU6CZ74_9GAMM</name>
<evidence type="ECO:0000313" key="2">
    <source>
        <dbReference type="EMBL" id="MEB4592135.1"/>
    </source>
</evidence>
<sequence>MHNTIVLNSFAMGDRIPRIIHQTYRDKDSLPLAIQENIRRIASLNTNWECRLYDDSDIETFIQTHYGSGILQIYRKINPSYGAARADFFRYLLIYAQGGVYLDVKSAATRPLDEVIHPDDCYILSKWDNLKGGKYYAWGMHPEVAALERGEYQQWHVIAAAGHPFLRAVIGRVIERIQHYNAAIDGVGFMGVLRTTGPICYTLAIEEIISKHPSRRVEIEQDMGIEYSIYDSANADRSKNHRNIFAKHYTELETPVILPEEEIVASRPANAAPPPKPATTQESRSEW</sequence>
<accession>A0ABU6CZ74</accession>